<organism evidence="1 2">
    <name type="scientific">Glutinoglossum americanum</name>
    <dbReference type="NCBI Taxonomy" id="1670608"/>
    <lineage>
        <taxon>Eukaryota</taxon>
        <taxon>Fungi</taxon>
        <taxon>Dikarya</taxon>
        <taxon>Ascomycota</taxon>
        <taxon>Pezizomycotina</taxon>
        <taxon>Geoglossomycetes</taxon>
        <taxon>Geoglossales</taxon>
        <taxon>Geoglossaceae</taxon>
        <taxon>Glutinoglossum</taxon>
    </lineage>
</organism>
<evidence type="ECO:0000313" key="1">
    <source>
        <dbReference type="EMBL" id="KAH0541481.1"/>
    </source>
</evidence>
<keyword evidence="2" id="KW-1185">Reference proteome</keyword>
<comment type="caution">
    <text evidence="1">The sequence shown here is derived from an EMBL/GenBank/DDBJ whole genome shotgun (WGS) entry which is preliminary data.</text>
</comment>
<name>A0A9P8I342_9PEZI</name>
<dbReference type="OrthoDB" id="5332316at2759"/>
<gene>
    <name evidence="1" type="ORF">FGG08_004020</name>
</gene>
<dbReference type="AlphaFoldDB" id="A0A9P8I342"/>
<accession>A0A9P8I342</accession>
<proteinExistence type="predicted"/>
<protein>
    <submittedName>
        <fullName evidence="1">Uncharacterized protein</fullName>
    </submittedName>
</protein>
<dbReference type="EMBL" id="JAGHQL010000077">
    <property type="protein sequence ID" value="KAH0541481.1"/>
    <property type="molecule type" value="Genomic_DNA"/>
</dbReference>
<evidence type="ECO:0000313" key="2">
    <source>
        <dbReference type="Proteomes" id="UP000698800"/>
    </source>
</evidence>
<sequence length="224" mass="25151">MSSAGAYRAHVSRVHRLSKAYTPNTSSSPLPPPPNYLVDDISGEDVHALLRDYAFIPPSQDMSLMFVKYPYPPPIQRLIDNGGYGRLGSQKGGSANSVLFSVYGTQPTTERVRKAISLDGRERSLPWALVSLARAGEEIFDSTRNAHEKHDKFGQASKVRRVADHRESRLADVRRTPSPWLVRLYDELEAKRFVRAWNQRAFPISFDSSASDEPPSIVKAELVW</sequence>
<reference evidence="1" key="1">
    <citation type="submission" date="2021-03" db="EMBL/GenBank/DDBJ databases">
        <title>Comparative genomics and phylogenomic investigation of the class Geoglossomycetes provide insights into ecological specialization and systematics.</title>
        <authorList>
            <person name="Melie T."/>
            <person name="Pirro S."/>
            <person name="Miller A.N."/>
            <person name="Quandt A."/>
        </authorList>
    </citation>
    <scope>NUCLEOTIDE SEQUENCE</scope>
    <source>
        <strain evidence="1">GBOQ0MN5Z8</strain>
    </source>
</reference>
<dbReference type="Proteomes" id="UP000698800">
    <property type="component" value="Unassembled WGS sequence"/>
</dbReference>